<feature type="transmembrane region" description="Helical" evidence="1">
    <location>
        <begin position="12"/>
        <end position="29"/>
    </location>
</feature>
<organism evidence="2 3">
    <name type="scientific">Thalassospira xiamenensis</name>
    <dbReference type="NCBI Taxonomy" id="220697"/>
    <lineage>
        <taxon>Bacteria</taxon>
        <taxon>Pseudomonadati</taxon>
        <taxon>Pseudomonadota</taxon>
        <taxon>Alphaproteobacteria</taxon>
        <taxon>Rhodospirillales</taxon>
        <taxon>Thalassospiraceae</taxon>
        <taxon>Thalassospira</taxon>
    </lineage>
</organism>
<accession>A0ABR5Y0X6</accession>
<protein>
    <submittedName>
        <fullName evidence="2">Uncharacterized protein</fullName>
    </submittedName>
</protein>
<keyword evidence="3" id="KW-1185">Reference proteome</keyword>
<evidence type="ECO:0000256" key="1">
    <source>
        <dbReference type="SAM" id="Phobius"/>
    </source>
</evidence>
<proteinExistence type="predicted"/>
<gene>
    <name evidence="2" type="ORF">AUP40_00685</name>
</gene>
<feature type="transmembrane region" description="Helical" evidence="1">
    <location>
        <begin position="41"/>
        <end position="60"/>
    </location>
</feature>
<reference evidence="2 3" key="1">
    <citation type="submission" date="2015-12" db="EMBL/GenBank/DDBJ databases">
        <title>Genome sequence of Thalassospira xiamenensis MCCC 1A03005.</title>
        <authorList>
            <person name="Lu L."/>
            <person name="Lai Q."/>
            <person name="Shao Z."/>
            <person name="Qian P."/>
        </authorList>
    </citation>
    <scope>NUCLEOTIDE SEQUENCE [LARGE SCALE GENOMIC DNA]</scope>
    <source>
        <strain evidence="2 3">MCCC 1A03005</strain>
    </source>
</reference>
<dbReference type="EMBL" id="LPXL01000023">
    <property type="protein sequence ID" value="KZD03546.1"/>
    <property type="molecule type" value="Genomic_DNA"/>
</dbReference>
<comment type="caution">
    <text evidence="2">The sequence shown here is derived from an EMBL/GenBank/DDBJ whole genome shotgun (WGS) entry which is preliminary data.</text>
</comment>
<dbReference type="Proteomes" id="UP000076167">
    <property type="component" value="Unassembled WGS sequence"/>
</dbReference>
<evidence type="ECO:0000313" key="2">
    <source>
        <dbReference type="EMBL" id="KZD03546.1"/>
    </source>
</evidence>
<keyword evidence="1" id="KW-1133">Transmembrane helix</keyword>
<evidence type="ECO:0000313" key="3">
    <source>
        <dbReference type="Proteomes" id="UP000076167"/>
    </source>
</evidence>
<keyword evidence="1" id="KW-0812">Transmembrane</keyword>
<keyword evidence="1" id="KW-0472">Membrane</keyword>
<name>A0ABR5Y0X6_9PROT</name>
<sequence length="63" mass="7083">MTEITGKESIRCYLRCASTCLIRAMILFADGYMPPPYITDRFPALIETVAVILLFHGVFLSGR</sequence>